<dbReference type="InterPro" id="IPR001223">
    <property type="entry name" value="Glyco_hydro18_cat"/>
</dbReference>
<dbReference type="Gene3D" id="3.10.50.10">
    <property type="match status" value="1"/>
</dbReference>
<proteinExistence type="predicted"/>
<dbReference type="GO" id="GO:0005975">
    <property type="term" value="P:carbohydrate metabolic process"/>
    <property type="evidence" value="ECO:0007669"/>
    <property type="project" value="InterPro"/>
</dbReference>
<evidence type="ECO:0000313" key="3">
    <source>
        <dbReference type="Proteomes" id="UP000095282"/>
    </source>
</evidence>
<keyword evidence="1" id="KW-0812">Transmembrane</keyword>
<sequence length="426" mass="48799">MASSTPKLVDNHAIILDENKLKHPLQNGTVRNRKNVNKTGIFICIGVVFLVVAALTSFILFEYYKQTSTFNSAPCERRIVAYYPLRSTLDLTDEKLFLMTHLIFYRSLLRSNGILTIGNELEKQRFKNLVAKAKAKDVTTMIAVDGDWQAVAPLISDDEKRKLLVDSIVSLVLEFQLDGVDIFWKWPKTDADFSNLLSLIKDIREKFSETGRKLLISNLVSPSVEHSDFQKQISEIVDFLNIDINNHEGQPDLVVPGAPLYSGQKNQYRESVDRNLRLLSCWTKQPRKLNLVVCPDAIYWNNVINSEDKTSMKAELINGKVDGGLFYWKNIRAHGWNISEASWNHESMTPYIWNSNKRKYLTFDNEESVKHKIKYAEDKNVGGITFWELRSDDQEDTILQVVSSANLCSKSNDGLVKYNCDDIQLY</sequence>
<dbReference type="Pfam" id="PF00704">
    <property type="entry name" value="Glyco_hydro_18"/>
    <property type="match status" value="1"/>
</dbReference>
<dbReference type="SMART" id="SM00636">
    <property type="entry name" value="Glyco_18"/>
    <property type="match status" value="1"/>
</dbReference>
<dbReference type="SUPFAM" id="SSF51445">
    <property type="entry name" value="(Trans)glycosidases"/>
    <property type="match status" value="1"/>
</dbReference>
<dbReference type="PANTHER" id="PTHR46073:SF12">
    <property type="entry name" value="GH18 DOMAIN-CONTAINING PROTEIN"/>
    <property type="match status" value="1"/>
</dbReference>
<accession>A0A1I7U9P8</accession>
<protein>
    <submittedName>
        <fullName evidence="4">Glyco_18 domain-containing protein</fullName>
    </submittedName>
</protein>
<feature type="transmembrane region" description="Helical" evidence="1">
    <location>
        <begin position="41"/>
        <end position="64"/>
    </location>
</feature>
<dbReference type="Gene3D" id="3.20.20.80">
    <property type="entry name" value="Glycosidases"/>
    <property type="match status" value="1"/>
</dbReference>
<organism evidence="3 4">
    <name type="scientific">Caenorhabditis tropicalis</name>
    <dbReference type="NCBI Taxonomy" id="1561998"/>
    <lineage>
        <taxon>Eukaryota</taxon>
        <taxon>Metazoa</taxon>
        <taxon>Ecdysozoa</taxon>
        <taxon>Nematoda</taxon>
        <taxon>Chromadorea</taxon>
        <taxon>Rhabditida</taxon>
        <taxon>Rhabditina</taxon>
        <taxon>Rhabditomorpha</taxon>
        <taxon>Rhabditoidea</taxon>
        <taxon>Rhabditidae</taxon>
        <taxon>Peloderinae</taxon>
        <taxon>Caenorhabditis</taxon>
    </lineage>
</organism>
<evidence type="ECO:0000313" key="4">
    <source>
        <dbReference type="WBParaSite" id="Csp11.Scaffold629.g16287.t2"/>
    </source>
</evidence>
<dbReference type="InterPro" id="IPR011583">
    <property type="entry name" value="Chitinase_II/V-like_cat"/>
</dbReference>
<dbReference type="STRING" id="1561998.A0A1I7U9P8"/>
<feature type="domain" description="GH18" evidence="2">
    <location>
        <begin position="77"/>
        <end position="409"/>
    </location>
</feature>
<dbReference type="InterPro" id="IPR017853">
    <property type="entry name" value="GH"/>
</dbReference>
<dbReference type="WBParaSite" id="Csp11.Scaffold629.g16287.t2">
    <property type="protein sequence ID" value="Csp11.Scaffold629.g16287.t2"/>
    <property type="gene ID" value="Csp11.Scaffold629.g16287"/>
</dbReference>
<dbReference type="SUPFAM" id="SSF54556">
    <property type="entry name" value="Chitinase insertion domain"/>
    <property type="match status" value="1"/>
</dbReference>
<dbReference type="Proteomes" id="UP000095282">
    <property type="component" value="Unplaced"/>
</dbReference>
<dbReference type="AlphaFoldDB" id="A0A1I7U9P8"/>
<name>A0A1I7U9P8_9PELO</name>
<dbReference type="PROSITE" id="PS51910">
    <property type="entry name" value="GH18_2"/>
    <property type="match status" value="1"/>
</dbReference>
<evidence type="ECO:0000256" key="1">
    <source>
        <dbReference type="SAM" id="Phobius"/>
    </source>
</evidence>
<keyword evidence="1" id="KW-1133">Transmembrane helix</keyword>
<dbReference type="InterPro" id="IPR029070">
    <property type="entry name" value="Chitinase_insertion_sf"/>
</dbReference>
<reference evidence="4" key="1">
    <citation type="submission" date="2016-11" db="UniProtKB">
        <authorList>
            <consortium name="WormBaseParasite"/>
        </authorList>
    </citation>
    <scope>IDENTIFICATION</scope>
</reference>
<keyword evidence="1" id="KW-0472">Membrane</keyword>
<dbReference type="GO" id="GO:0008061">
    <property type="term" value="F:chitin binding"/>
    <property type="evidence" value="ECO:0007669"/>
    <property type="project" value="InterPro"/>
</dbReference>
<dbReference type="PANTHER" id="PTHR46073">
    <property type="entry name" value="CHITINASE"/>
    <property type="match status" value="1"/>
</dbReference>
<evidence type="ECO:0000259" key="2">
    <source>
        <dbReference type="PROSITE" id="PS51910"/>
    </source>
</evidence>
<keyword evidence="3" id="KW-1185">Reference proteome</keyword>